<comment type="caution">
    <text evidence="2">The sequence shown here is derived from an EMBL/GenBank/DDBJ whole genome shotgun (WGS) entry which is preliminary data.</text>
</comment>
<keyword evidence="1" id="KW-0812">Transmembrane</keyword>
<protein>
    <submittedName>
        <fullName evidence="2">Uncharacterized protein</fullName>
    </submittedName>
</protein>
<dbReference type="EMBL" id="JXCE01000919">
    <property type="protein sequence ID" value="KPA35744.1"/>
    <property type="molecule type" value="Genomic_DNA"/>
</dbReference>
<gene>
    <name evidence="2" type="ORF">FLAG1_11536</name>
</gene>
<keyword evidence="1" id="KW-1133">Transmembrane helix</keyword>
<organism evidence="2 3">
    <name type="scientific">Fusarium langsethiae</name>
    <dbReference type="NCBI Taxonomy" id="179993"/>
    <lineage>
        <taxon>Eukaryota</taxon>
        <taxon>Fungi</taxon>
        <taxon>Dikarya</taxon>
        <taxon>Ascomycota</taxon>
        <taxon>Pezizomycotina</taxon>
        <taxon>Sordariomycetes</taxon>
        <taxon>Hypocreomycetidae</taxon>
        <taxon>Hypocreales</taxon>
        <taxon>Nectriaceae</taxon>
        <taxon>Fusarium</taxon>
    </lineage>
</organism>
<dbReference type="Proteomes" id="UP000037904">
    <property type="component" value="Unassembled WGS sequence"/>
</dbReference>
<evidence type="ECO:0000256" key="1">
    <source>
        <dbReference type="SAM" id="Phobius"/>
    </source>
</evidence>
<feature type="transmembrane region" description="Helical" evidence="1">
    <location>
        <begin position="109"/>
        <end position="132"/>
    </location>
</feature>
<evidence type="ECO:0000313" key="3">
    <source>
        <dbReference type="Proteomes" id="UP000037904"/>
    </source>
</evidence>
<dbReference type="AlphaFoldDB" id="A0A0N0DAS1"/>
<feature type="transmembrane region" description="Helical" evidence="1">
    <location>
        <begin position="138"/>
        <end position="155"/>
    </location>
</feature>
<dbReference type="OrthoDB" id="5422688at2759"/>
<proteinExistence type="predicted"/>
<sequence>MQLHYLKDWAPFQIDALGIITLIGADEVDRVIGRLTRSPITDWLPFLGSHKVCGDYFTQAIPGFVLYNITDGILAPDLIGWFARWLMCQNISFSSTTLRIGVQQHKQSTLPCLVGIIGFIFIFIPVLLSILIQDWWGFVTSLCMAASVLVRRIVLNANESAIDANLDQDYGLQDEIVKLFLTMPSGHAVSIITSRCVVLNALLTTPHPQNPELYRWAQYLGWVAFGTQVISIGMTCLLVQLLVVIIMYVSTVLVVGQTGSVEYRVGSKLVFTRVEADPKEGFRTAAYARLWLTETEEESMLMWGLFPQRSNIG</sequence>
<keyword evidence="3" id="KW-1185">Reference proteome</keyword>
<feature type="transmembrane region" description="Helical" evidence="1">
    <location>
        <begin position="222"/>
        <end position="255"/>
    </location>
</feature>
<reference evidence="2 3" key="1">
    <citation type="submission" date="2015-04" db="EMBL/GenBank/DDBJ databases">
        <title>The draft genome sequence of Fusarium langsethiae, a T-2/HT-2 mycotoxin producer.</title>
        <authorList>
            <person name="Lysoe E."/>
            <person name="Divon H.H."/>
            <person name="Terzi V."/>
            <person name="Orru L."/>
            <person name="Lamontanara A."/>
            <person name="Kolseth A.-K."/>
            <person name="Frandsen R.J."/>
            <person name="Nielsen K."/>
            <person name="Thrane U."/>
        </authorList>
    </citation>
    <scope>NUCLEOTIDE SEQUENCE [LARGE SCALE GENOMIC DNA]</scope>
    <source>
        <strain evidence="2 3">Fl201059</strain>
    </source>
</reference>
<keyword evidence="1" id="KW-0472">Membrane</keyword>
<name>A0A0N0DAS1_FUSLA</name>
<accession>A0A0N0DAS1</accession>
<evidence type="ECO:0000313" key="2">
    <source>
        <dbReference type="EMBL" id="KPA35744.1"/>
    </source>
</evidence>